<reference evidence="1 2" key="1">
    <citation type="submission" date="2015-02" db="EMBL/GenBank/DDBJ databases">
        <title>Draft genome of a novel marine cyanobacterium (Chroococcales) isolated from South Atlantic Ocean.</title>
        <authorList>
            <person name="Rigonato J."/>
            <person name="Alvarenga D.O."/>
            <person name="Branco L.H."/>
            <person name="Varani A.M."/>
            <person name="Brandini F.P."/>
            <person name="Fiore M.F."/>
        </authorList>
    </citation>
    <scope>NUCLEOTIDE SEQUENCE [LARGE SCALE GENOMIC DNA]</scope>
    <source>
        <strain evidence="1 2">CENA595</strain>
    </source>
</reference>
<accession>A0A0D8ZQT5</accession>
<dbReference type="PROSITE" id="PS51257">
    <property type="entry name" value="PROKAR_LIPOPROTEIN"/>
    <property type="match status" value="1"/>
</dbReference>
<proteinExistence type="predicted"/>
<name>A0A0D8ZQT5_9CYAN</name>
<protein>
    <submittedName>
        <fullName evidence="1">Uncharacterized protein</fullName>
    </submittedName>
</protein>
<comment type="caution">
    <text evidence="1">The sequence shown here is derived from an EMBL/GenBank/DDBJ whole genome shotgun (WGS) entry which is preliminary data.</text>
</comment>
<evidence type="ECO:0000313" key="2">
    <source>
        <dbReference type="Proteomes" id="UP000032452"/>
    </source>
</evidence>
<dbReference type="EMBL" id="JYON01000038">
    <property type="protein sequence ID" value="KJH69586.1"/>
    <property type="molecule type" value="Genomic_DNA"/>
</dbReference>
<dbReference type="AlphaFoldDB" id="A0A0D8ZQT5"/>
<gene>
    <name evidence="1" type="ORF">UH38_22875</name>
</gene>
<organism evidence="1 2">
    <name type="scientific">Aliterella atlantica CENA595</name>
    <dbReference type="NCBI Taxonomy" id="1618023"/>
    <lineage>
        <taxon>Bacteria</taxon>
        <taxon>Bacillati</taxon>
        <taxon>Cyanobacteriota</taxon>
        <taxon>Cyanophyceae</taxon>
        <taxon>Chroococcidiopsidales</taxon>
        <taxon>Aliterellaceae</taxon>
        <taxon>Aliterella</taxon>
    </lineage>
</organism>
<keyword evidence="2" id="KW-1185">Reference proteome</keyword>
<evidence type="ECO:0000313" key="1">
    <source>
        <dbReference type="EMBL" id="KJH69586.1"/>
    </source>
</evidence>
<dbReference type="Proteomes" id="UP000032452">
    <property type="component" value="Unassembled WGS sequence"/>
</dbReference>
<sequence>MKFCSLEVCFFTTSIQLGAIAFMGMPVAVACAKPDGVCHNLRVMALETRKTVLLPQMWWDKLTRRH</sequence>
<dbReference type="RefSeq" id="WP_144405760.1">
    <property type="nucleotide sequence ID" value="NZ_CAWMDP010000039.1"/>
</dbReference>